<keyword evidence="2" id="KW-0282">Flagellum</keyword>
<organism evidence="2 3">
    <name type="scientific">Exiguobacterium acetylicum</name>
    <name type="common">Brevibacterium acetylicum</name>
    <dbReference type="NCBI Taxonomy" id="41170"/>
    <lineage>
        <taxon>Bacteria</taxon>
        <taxon>Bacillati</taxon>
        <taxon>Bacillota</taxon>
        <taxon>Bacilli</taxon>
        <taxon>Bacillales</taxon>
        <taxon>Bacillales Family XII. Incertae Sedis</taxon>
        <taxon>Exiguobacterium</taxon>
    </lineage>
</organism>
<accession>A0ABX8G7M9</accession>
<dbReference type="EMBL" id="CP075897">
    <property type="protein sequence ID" value="QWB29584.1"/>
    <property type="molecule type" value="Genomic_DNA"/>
</dbReference>
<dbReference type="Proteomes" id="UP000679498">
    <property type="component" value="Chromosome"/>
</dbReference>
<gene>
    <name evidence="2" type="primary">flgN</name>
    <name evidence="2" type="ORF">KKI46_13455</name>
</gene>
<proteinExistence type="predicted"/>
<keyword evidence="2" id="KW-0969">Cilium</keyword>
<dbReference type="SUPFAM" id="SSF140566">
    <property type="entry name" value="FlgN-like"/>
    <property type="match status" value="1"/>
</dbReference>
<keyword evidence="1" id="KW-1005">Bacterial flagellum biogenesis</keyword>
<dbReference type="InterPro" id="IPR007809">
    <property type="entry name" value="FlgN-like"/>
</dbReference>
<dbReference type="Gene3D" id="1.20.58.300">
    <property type="entry name" value="FlgN-like"/>
    <property type="match status" value="1"/>
</dbReference>
<reference evidence="2 3" key="1">
    <citation type="submission" date="2021-05" db="EMBL/GenBank/DDBJ databases">
        <title>Biocontrol using Exiguobacterium acetylicum SI17 against litchi downy blight caused by Peronophythora litchii.</title>
        <authorList>
            <person name="Zheng L."/>
        </authorList>
    </citation>
    <scope>NUCLEOTIDE SEQUENCE [LARGE SCALE GENOMIC DNA]</scope>
    <source>
        <strain evidence="2 3">SI17</strain>
    </source>
</reference>
<keyword evidence="3" id="KW-1185">Reference proteome</keyword>
<dbReference type="InterPro" id="IPR036679">
    <property type="entry name" value="FlgN-like_sf"/>
</dbReference>
<evidence type="ECO:0000256" key="1">
    <source>
        <dbReference type="ARBA" id="ARBA00022795"/>
    </source>
</evidence>
<evidence type="ECO:0000313" key="2">
    <source>
        <dbReference type="EMBL" id="QWB29584.1"/>
    </source>
</evidence>
<protein>
    <submittedName>
        <fullName evidence="2">Flagellar export chaperone FlgN</fullName>
    </submittedName>
</protein>
<sequence length="135" mass="15611">MQLINQLNEAHAHLLALAEEKKQVLIANDMRRLSEIVKEEPVHIKRIEGLEQERLALMGSVTMTEWIATHPEDVDSLRTLLQTIGQLRQLNTLNAELLEQSLYYLDWHLQLLIPEADDFTYGQSALNQTHFNRNA</sequence>
<dbReference type="GeneID" id="88812697"/>
<dbReference type="Pfam" id="PF05130">
    <property type="entry name" value="FlgN"/>
    <property type="match status" value="1"/>
</dbReference>
<evidence type="ECO:0000313" key="3">
    <source>
        <dbReference type="Proteomes" id="UP000679498"/>
    </source>
</evidence>
<keyword evidence="2" id="KW-0966">Cell projection</keyword>
<name>A0ABX8G7M9_EXIAC</name>
<dbReference type="RefSeq" id="WP_050678734.1">
    <property type="nucleotide sequence ID" value="NZ_CP030931.1"/>
</dbReference>